<protein>
    <recommendedName>
        <fullName evidence="5">BZIP domain-containing protein</fullName>
    </recommendedName>
</protein>
<feature type="compositionally biased region" description="Basic and acidic residues" evidence="2">
    <location>
        <begin position="13"/>
        <end position="43"/>
    </location>
</feature>
<reference evidence="4" key="1">
    <citation type="submission" date="2017-03" db="EMBL/GenBank/DDBJ databases">
        <title>Genomes of endolithic fungi from Antarctica.</title>
        <authorList>
            <person name="Coleine C."/>
            <person name="Masonjones S."/>
            <person name="Stajich J.E."/>
        </authorList>
    </citation>
    <scope>NUCLEOTIDE SEQUENCE [LARGE SCALE GENOMIC DNA]</scope>
    <source>
        <strain evidence="4">CCFEE 5527</strain>
    </source>
</reference>
<feature type="region of interest" description="Disordered" evidence="2">
    <location>
        <begin position="403"/>
        <end position="432"/>
    </location>
</feature>
<comment type="caution">
    <text evidence="3">The sequence shown here is derived from an EMBL/GenBank/DDBJ whole genome shotgun (WGS) entry which is preliminary data.</text>
</comment>
<evidence type="ECO:0008006" key="5">
    <source>
        <dbReference type="Google" id="ProtNLM"/>
    </source>
</evidence>
<keyword evidence="4" id="KW-1185">Reference proteome</keyword>
<feature type="compositionally biased region" description="Low complexity" evidence="2">
    <location>
        <begin position="403"/>
        <end position="412"/>
    </location>
</feature>
<dbReference type="AlphaFoldDB" id="A0A1V8TKJ9"/>
<dbReference type="GO" id="GO:0003700">
    <property type="term" value="F:DNA-binding transcription factor activity"/>
    <property type="evidence" value="ECO:0007669"/>
    <property type="project" value="InterPro"/>
</dbReference>
<feature type="compositionally biased region" description="Basic residues" evidence="2">
    <location>
        <begin position="1"/>
        <end position="12"/>
    </location>
</feature>
<evidence type="ECO:0000313" key="4">
    <source>
        <dbReference type="Proteomes" id="UP000192596"/>
    </source>
</evidence>
<dbReference type="CDD" id="cd14688">
    <property type="entry name" value="bZIP_YAP"/>
    <property type="match status" value="1"/>
</dbReference>
<proteinExistence type="predicted"/>
<sequence length="602" mass="66638">MSTKQVGRKRSRQVKDVDSDDSGKRQGRPRVEKADETPSDRRRTQIRLAQRAYRERKERTLDDLRKRVSELNSTIECMNTAFGSCRDKLTLTGLQDEQLLDLEETRTYFTTLVKTARDPGDEVEGGDDVADLAAERPAGSQNGKSCMPSARNVDAWVDTTLEIPDVPVHNAPWGYGASVPTIRDFLKPDLPKPDGKLRALASVEDTGLEFDDFAHPLYGGGPSPTTFQPNAPRTYSFQETTIARRIHRASVEGAYHLLLNYTHRPHACERVFKLSFLGRSRSKLLAAMRDILKRGPKESLDFWEAPLIHVGGAGTHYARRDEFGNKLPMRPSKSLGIVGPQTLARMETAARDNIGVDMTVEVAGFEGEWLDPYDVQGYLEEKGIFMDPTASFADAELPQSLASSGTMSAASSMNGTSEMSDRVTSGFERESTSHLKPMHLEMLREADEQSWNGQVTPNARVASHVQGIRDADTAMYSWQDKDAADARITSGNTAFIDPQQVSNSSSRSGTVVNASPSEQLTMLNMYDTQDPRLSDENYRKLAFAGMDSSAALMSPPPMKKVIIDVSKFVKTIMVCSSCLGRTSGVRRKDVDRALVVSSFEAY</sequence>
<evidence type="ECO:0000256" key="1">
    <source>
        <dbReference type="SAM" id="Coils"/>
    </source>
</evidence>
<accession>A0A1V8TKJ9</accession>
<dbReference type="SUPFAM" id="SSF57959">
    <property type="entry name" value="Leucine zipper domain"/>
    <property type="match status" value="1"/>
</dbReference>
<feature type="coiled-coil region" evidence="1">
    <location>
        <begin position="54"/>
        <end position="81"/>
    </location>
</feature>
<feature type="region of interest" description="Disordered" evidence="2">
    <location>
        <begin position="1"/>
        <end position="43"/>
    </location>
</feature>
<name>A0A1V8TKJ9_9PEZI</name>
<gene>
    <name evidence="3" type="ORF">B0A48_03627</name>
</gene>
<keyword evidence="1" id="KW-0175">Coiled coil</keyword>
<dbReference type="InterPro" id="IPR046347">
    <property type="entry name" value="bZIP_sf"/>
</dbReference>
<dbReference type="Proteomes" id="UP000192596">
    <property type="component" value="Unassembled WGS sequence"/>
</dbReference>
<dbReference type="OrthoDB" id="3555317at2759"/>
<dbReference type="EMBL" id="NAJO01000006">
    <property type="protein sequence ID" value="OQO11900.1"/>
    <property type="molecule type" value="Genomic_DNA"/>
</dbReference>
<dbReference type="STRING" id="1507870.A0A1V8TKJ9"/>
<organism evidence="3 4">
    <name type="scientific">Cryoendolithus antarcticus</name>
    <dbReference type="NCBI Taxonomy" id="1507870"/>
    <lineage>
        <taxon>Eukaryota</taxon>
        <taxon>Fungi</taxon>
        <taxon>Dikarya</taxon>
        <taxon>Ascomycota</taxon>
        <taxon>Pezizomycotina</taxon>
        <taxon>Dothideomycetes</taxon>
        <taxon>Dothideomycetidae</taxon>
        <taxon>Cladosporiales</taxon>
        <taxon>Cladosporiaceae</taxon>
        <taxon>Cryoendolithus</taxon>
    </lineage>
</organism>
<dbReference type="InParanoid" id="A0A1V8TKJ9"/>
<dbReference type="PANTHER" id="PTHR40618:SF1">
    <property type="entry name" value="B-ZIP TRANSCRIPTION FACTOR (EUROFUNG)"/>
    <property type="match status" value="1"/>
</dbReference>
<evidence type="ECO:0000256" key="2">
    <source>
        <dbReference type="SAM" id="MobiDB-lite"/>
    </source>
</evidence>
<dbReference type="PANTHER" id="PTHR40618">
    <property type="entry name" value="B-ZIP TRANSCRIPTION FACTOR (EUROFUNG)-RELATED"/>
    <property type="match status" value="1"/>
</dbReference>
<evidence type="ECO:0000313" key="3">
    <source>
        <dbReference type="EMBL" id="OQO11900.1"/>
    </source>
</evidence>
<dbReference type="Gene3D" id="1.20.5.170">
    <property type="match status" value="1"/>
</dbReference>